<dbReference type="Proteomes" id="UP001294444">
    <property type="component" value="Unassembled WGS sequence"/>
</dbReference>
<evidence type="ECO:0000313" key="3">
    <source>
        <dbReference type="Proteomes" id="UP001294444"/>
    </source>
</evidence>
<accession>A0AAJ4XI61</accession>
<organism evidence="2 3">
    <name type="scientific">Melanopsichium pennsylvanicum</name>
    <dbReference type="NCBI Taxonomy" id="63383"/>
    <lineage>
        <taxon>Eukaryota</taxon>
        <taxon>Fungi</taxon>
        <taxon>Dikarya</taxon>
        <taxon>Basidiomycota</taxon>
        <taxon>Ustilaginomycotina</taxon>
        <taxon>Ustilaginomycetes</taxon>
        <taxon>Ustilaginales</taxon>
        <taxon>Ustilaginaceae</taxon>
        <taxon>Melanopsichium</taxon>
    </lineage>
</organism>
<comment type="caution">
    <text evidence="2">The sequence shown here is derived from an EMBL/GenBank/DDBJ whole genome shotgun (WGS) entry which is preliminary data.</text>
</comment>
<evidence type="ECO:0000256" key="1">
    <source>
        <dbReference type="SAM" id="MobiDB-lite"/>
    </source>
</evidence>
<sequence length="167" mass="18194">MTTSTQSTQRPSSSATTTVVPSLLEIHDHAQLIDHHAARVSSNHSATNATNATSSTATLSTSRAVAASIWTAPAPAHGVRGGDVSSDWINPASWPEQRGTPSYRPIDFQINRSRRPWANTVPEIIFVFTMIGFGVQTLGFANTIFRKTVGKIEAVNKYFRYQSAHEL</sequence>
<gene>
    <name evidence="2" type="ORF">MEPE_00872</name>
</gene>
<evidence type="ECO:0000313" key="2">
    <source>
        <dbReference type="EMBL" id="SNX82166.1"/>
    </source>
</evidence>
<name>A0AAJ4XI61_9BASI</name>
<dbReference type="AlphaFoldDB" id="A0AAJ4XI61"/>
<proteinExistence type="predicted"/>
<protein>
    <submittedName>
        <fullName evidence="2">Uncharacterized protein</fullName>
    </submittedName>
</protein>
<dbReference type="EMBL" id="OAPG01000001">
    <property type="protein sequence ID" value="SNX82166.1"/>
    <property type="molecule type" value="Genomic_DNA"/>
</dbReference>
<feature type="compositionally biased region" description="Low complexity" evidence="1">
    <location>
        <begin position="41"/>
        <end position="57"/>
    </location>
</feature>
<feature type="region of interest" description="Disordered" evidence="1">
    <location>
        <begin position="38"/>
        <end position="57"/>
    </location>
</feature>
<reference evidence="2" key="1">
    <citation type="submission" date="2023-10" db="EMBL/GenBank/DDBJ databases">
        <authorList>
            <person name="Guldener U."/>
        </authorList>
    </citation>
    <scope>NUCLEOTIDE SEQUENCE</scope>
    <source>
        <strain evidence="2">Mp4</strain>
    </source>
</reference>
<keyword evidence="3" id="KW-1185">Reference proteome</keyword>